<dbReference type="OrthoDB" id="695262at2759"/>
<sequence length="188" mass="20048">MEPKLVAQRSLPSNMPSTPTPMSSASATPFPASSAVTPSLSLGRRQPLIPKEPVKPADRFAEAAGATAAECAAICCCCPCGILNLVVVATLKLPAGLLRRALSRRRKRGVSVGAARKKAGPKVGAMDDDDDFSIHGGHLLLLARGDDAWPSRSPSPELSELEKEMWALFYSAGFWRSPSQREEVVIKI</sequence>
<dbReference type="InParanoid" id="A0A6I9R1A2"/>
<evidence type="ECO:0000313" key="3">
    <source>
        <dbReference type="RefSeq" id="XP_010917914.1"/>
    </source>
</evidence>
<feature type="compositionally biased region" description="Low complexity" evidence="1">
    <location>
        <begin position="10"/>
        <end position="39"/>
    </location>
</feature>
<accession>A0A6I9R1A2</accession>
<dbReference type="Proteomes" id="UP000504607">
    <property type="component" value="Chromosome 3"/>
</dbReference>
<organism evidence="2 3">
    <name type="scientific">Elaeis guineensis var. tenera</name>
    <name type="common">Oil palm</name>
    <dbReference type="NCBI Taxonomy" id="51953"/>
    <lineage>
        <taxon>Eukaryota</taxon>
        <taxon>Viridiplantae</taxon>
        <taxon>Streptophyta</taxon>
        <taxon>Embryophyta</taxon>
        <taxon>Tracheophyta</taxon>
        <taxon>Spermatophyta</taxon>
        <taxon>Magnoliopsida</taxon>
        <taxon>Liliopsida</taxon>
        <taxon>Arecaceae</taxon>
        <taxon>Arecoideae</taxon>
        <taxon>Cocoseae</taxon>
        <taxon>Elaeidinae</taxon>
        <taxon>Elaeis</taxon>
    </lineage>
</organism>
<name>A0A6I9R1A2_ELAGV</name>
<dbReference type="PANTHER" id="PTHR33264">
    <property type="entry name" value="EXPRESSED PROTEIN"/>
    <property type="match status" value="1"/>
</dbReference>
<protein>
    <submittedName>
        <fullName evidence="3">Uncharacterized protein LOC105042416</fullName>
    </submittedName>
</protein>
<keyword evidence="2" id="KW-1185">Reference proteome</keyword>
<dbReference type="PANTHER" id="PTHR33264:SF8">
    <property type="entry name" value="EXPRESSED PROTEIN"/>
    <property type="match status" value="1"/>
</dbReference>
<dbReference type="FunCoup" id="A0A6I9R1A2">
    <property type="interactions" value="723"/>
</dbReference>
<reference evidence="3" key="1">
    <citation type="submission" date="2025-08" db="UniProtKB">
        <authorList>
            <consortium name="RefSeq"/>
        </authorList>
    </citation>
    <scope>IDENTIFICATION</scope>
</reference>
<dbReference type="AlphaFoldDB" id="A0A6I9R1A2"/>
<evidence type="ECO:0000256" key="1">
    <source>
        <dbReference type="SAM" id="MobiDB-lite"/>
    </source>
</evidence>
<feature type="region of interest" description="Disordered" evidence="1">
    <location>
        <begin position="1"/>
        <end position="51"/>
    </location>
</feature>
<dbReference type="GeneID" id="105042416"/>
<dbReference type="RefSeq" id="XP_010917914.1">
    <property type="nucleotide sequence ID" value="XM_010919612.3"/>
</dbReference>
<gene>
    <name evidence="3" type="primary">LOC105042416</name>
</gene>
<proteinExistence type="predicted"/>
<dbReference type="KEGG" id="egu:105042416"/>
<evidence type="ECO:0000313" key="2">
    <source>
        <dbReference type="Proteomes" id="UP000504607"/>
    </source>
</evidence>